<reference evidence="2" key="1">
    <citation type="journal article" date="2023" name="G3 (Bethesda)">
        <title>Genome assembly and association tests identify interacting loci associated with vigor, precocity, and sex in interspecific pistachio rootstocks.</title>
        <authorList>
            <person name="Palmer W."/>
            <person name="Jacygrad E."/>
            <person name="Sagayaradj S."/>
            <person name="Cavanaugh K."/>
            <person name="Han R."/>
            <person name="Bertier L."/>
            <person name="Beede B."/>
            <person name="Kafkas S."/>
            <person name="Golino D."/>
            <person name="Preece J."/>
            <person name="Michelmore R."/>
        </authorList>
    </citation>
    <scope>NUCLEOTIDE SEQUENCE [LARGE SCALE GENOMIC DNA]</scope>
</reference>
<dbReference type="Proteomes" id="UP001163603">
    <property type="component" value="Chromosome 2"/>
</dbReference>
<gene>
    <name evidence="1" type="ORF">Pint_15344</name>
</gene>
<organism evidence="1 2">
    <name type="scientific">Pistacia integerrima</name>
    <dbReference type="NCBI Taxonomy" id="434235"/>
    <lineage>
        <taxon>Eukaryota</taxon>
        <taxon>Viridiplantae</taxon>
        <taxon>Streptophyta</taxon>
        <taxon>Embryophyta</taxon>
        <taxon>Tracheophyta</taxon>
        <taxon>Spermatophyta</taxon>
        <taxon>Magnoliopsida</taxon>
        <taxon>eudicotyledons</taxon>
        <taxon>Gunneridae</taxon>
        <taxon>Pentapetalae</taxon>
        <taxon>rosids</taxon>
        <taxon>malvids</taxon>
        <taxon>Sapindales</taxon>
        <taxon>Anacardiaceae</taxon>
        <taxon>Pistacia</taxon>
    </lineage>
</organism>
<name>A0ACC0Z8N9_9ROSI</name>
<accession>A0ACC0Z8N9</accession>
<keyword evidence="2" id="KW-1185">Reference proteome</keyword>
<sequence>MAKRSFKCFVEQEFGKFPYFLIYAALEWVLIILLFIDGFFAFVANEFAKFFELRIPCLFCTRIDHVVVHRNSDFYYNESVCENHKKEVSSLAYCHVHKKLSDIREMCEGCLLSFATGKDSDCDTYKALVGILHKDVEMLVDDEHEIQWKFPSNKKDELMRMGKSSFNCCSCCREPLKIKFYSKAKNMGLTSLAPASSPRSPFMTSRSEESRQLELPHIQYTELKLVLDNESEVPEDAWSLNRQAVREEVKAATVPLLTDSEDFNDDRTPTFVRGNRFFGIPLSDSAQNSPRFGTRLLRKSPLEKTADSKGSTEGNGSNEGYGDSILHHLNRQVRLDRKSLMALYMELDEERSASAIAANNAMAMITRLQAEKAAVQMDALQYQRMMEEQAEYDQEALQTTKDLLSKREEEVKELEAELDAYKAKYGCLREDEIEGRGAQNDEDYQEYKSKSCTSNNVKSECSSSPDGFVKVSSFSGRAGSLKDNNGGKTDEKLLKTKDLGHVKSLEKKVHFSLDNVIPSSQS</sequence>
<dbReference type="EMBL" id="CM047737">
    <property type="protein sequence ID" value="KAJ0047503.1"/>
    <property type="molecule type" value="Genomic_DNA"/>
</dbReference>
<evidence type="ECO:0000313" key="1">
    <source>
        <dbReference type="EMBL" id="KAJ0047503.1"/>
    </source>
</evidence>
<comment type="caution">
    <text evidence="1">The sequence shown here is derived from an EMBL/GenBank/DDBJ whole genome shotgun (WGS) entry which is preliminary data.</text>
</comment>
<protein>
    <submittedName>
        <fullName evidence="1">Uncharacterized protein</fullName>
    </submittedName>
</protein>
<proteinExistence type="predicted"/>
<evidence type="ECO:0000313" key="2">
    <source>
        <dbReference type="Proteomes" id="UP001163603"/>
    </source>
</evidence>